<dbReference type="AlphaFoldDB" id="A0A1C4YPW6"/>
<reference evidence="2 3" key="1">
    <citation type="submission" date="2016-06" db="EMBL/GenBank/DDBJ databases">
        <authorList>
            <person name="Kjaerup R.B."/>
            <person name="Dalgaard T.S."/>
            <person name="Juul-Madsen H.R."/>
        </authorList>
    </citation>
    <scope>NUCLEOTIDE SEQUENCE [LARGE SCALE GENOMIC DNA]</scope>
    <source>
        <strain evidence="2 3">DSM 43821</strain>
    </source>
</reference>
<feature type="domain" description="DinB-like" evidence="1">
    <location>
        <begin position="17"/>
        <end position="174"/>
    </location>
</feature>
<evidence type="ECO:0000313" key="2">
    <source>
        <dbReference type="EMBL" id="SCF22832.1"/>
    </source>
</evidence>
<accession>A0A1C4YPW6</accession>
<evidence type="ECO:0000259" key="1">
    <source>
        <dbReference type="Pfam" id="PF12867"/>
    </source>
</evidence>
<dbReference type="Gene3D" id="1.20.120.450">
    <property type="entry name" value="dinb family like domain"/>
    <property type="match status" value="1"/>
</dbReference>
<dbReference type="EMBL" id="LT607410">
    <property type="protein sequence ID" value="SCF22832.1"/>
    <property type="molecule type" value="Genomic_DNA"/>
</dbReference>
<gene>
    <name evidence="2" type="ORF">GA0074696_3588</name>
</gene>
<dbReference type="InterPro" id="IPR034660">
    <property type="entry name" value="DinB/YfiT-like"/>
</dbReference>
<dbReference type="Proteomes" id="UP000198228">
    <property type="component" value="Chromosome I"/>
</dbReference>
<dbReference type="SUPFAM" id="SSF109854">
    <property type="entry name" value="DinB/YfiT-like putative metalloenzymes"/>
    <property type="match status" value="1"/>
</dbReference>
<protein>
    <submittedName>
        <fullName evidence="2">DinB superfamily protein</fullName>
    </submittedName>
</protein>
<evidence type="ECO:0000313" key="3">
    <source>
        <dbReference type="Proteomes" id="UP000198228"/>
    </source>
</evidence>
<dbReference type="InterPro" id="IPR024775">
    <property type="entry name" value="DinB-like"/>
</dbReference>
<dbReference type="RefSeq" id="WP_088962145.1">
    <property type="nucleotide sequence ID" value="NZ_LT607410.1"/>
</dbReference>
<organism evidence="2 3">
    <name type="scientific">Micromonospora purpureochromogenes</name>
    <dbReference type="NCBI Taxonomy" id="47872"/>
    <lineage>
        <taxon>Bacteria</taxon>
        <taxon>Bacillati</taxon>
        <taxon>Actinomycetota</taxon>
        <taxon>Actinomycetes</taxon>
        <taxon>Micromonosporales</taxon>
        <taxon>Micromonosporaceae</taxon>
        <taxon>Micromonospora</taxon>
    </lineage>
</organism>
<sequence length="194" mass="21363">MTDQNWNSLLRDQLAGHWTSRLRERLDGLTDDEYFWEPAAGGWSVRPPGTGAAPVRAGSGAMRIDFAMPEPDPPPFTTIAWRLGHVIVGVLAVRNAAHFGRAPTDYQSFEYAPTAAAALAQLDTEYATWLAGVESLGDTGLARPCGEAEGPYAEYPLAALVLHINRELIHHLAEVCLLRDLYLHTDRQTRREAS</sequence>
<proteinExistence type="predicted"/>
<name>A0A1C4YPW6_9ACTN</name>
<dbReference type="Pfam" id="PF12867">
    <property type="entry name" value="DinB_2"/>
    <property type="match status" value="1"/>
</dbReference>